<gene>
    <name evidence="12" type="primary">murE</name>
    <name evidence="17" type="ORF">CU635_13205</name>
    <name evidence="18" type="ORF">CVD25_09135</name>
</gene>
<comment type="PTM">
    <text evidence="12">Carboxylation is probably crucial for Mg(2+) binding and, consequently, for the gamma-phosphate positioning of ATP.</text>
</comment>
<dbReference type="InterPro" id="IPR004101">
    <property type="entry name" value="Mur_ligase_C"/>
</dbReference>
<dbReference type="GO" id="GO:0051301">
    <property type="term" value="P:cell division"/>
    <property type="evidence" value="ECO:0007669"/>
    <property type="project" value="UniProtKB-KW"/>
</dbReference>
<evidence type="ECO:0000256" key="4">
    <source>
        <dbReference type="ARBA" id="ARBA00022598"/>
    </source>
</evidence>
<feature type="binding site" evidence="12">
    <location>
        <position position="183"/>
    </location>
    <ligand>
        <name>UDP-N-acetyl-alpha-D-muramoyl-L-alanyl-D-glutamate</name>
        <dbReference type="ChEBI" id="CHEBI:83900"/>
    </ligand>
</feature>
<feature type="domain" description="Mur ligase central" evidence="16">
    <location>
        <begin position="109"/>
        <end position="308"/>
    </location>
</feature>
<dbReference type="PANTHER" id="PTHR23135">
    <property type="entry name" value="MUR LIGASE FAMILY MEMBER"/>
    <property type="match status" value="1"/>
</dbReference>
<evidence type="ECO:0000256" key="9">
    <source>
        <dbReference type="ARBA" id="ARBA00022984"/>
    </source>
</evidence>
<feature type="binding site" evidence="12">
    <location>
        <begin position="111"/>
        <end position="117"/>
    </location>
    <ligand>
        <name>ATP</name>
        <dbReference type="ChEBI" id="CHEBI:30616"/>
    </ligand>
</feature>
<dbReference type="SUPFAM" id="SSF53623">
    <property type="entry name" value="MurD-like peptide ligases, catalytic domain"/>
    <property type="match status" value="1"/>
</dbReference>
<keyword evidence="6 12" id="KW-0547">Nucleotide-binding</keyword>
<keyword evidence="20" id="KW-1185">Reference proteome</keyword>
<comment type="caution">
    <text evidence="17">The sequence shown here is derived from an EMBL/GenBank/DDBJ whole genome shotgun (WGS) entry which is preliminary data.</text>
</comment>
<dbReference type="Gene3D" id="3.40.1390.10">
    <property type="entry name" value="MurE/MurF, N-terminal domain"/>
    <property type="match status" value="1"/>
</dbReference>
<keyword evidence="9 12" id="KW-0573">Peptidoglycan synthesis</keyword>
<reference evidence="17 19" key="1">
    <citation type="submission" date="2017-11" db="EMBL/GenBank/DDBJ databases">
        <title>Comparitive Functional Genomics of Dry Heat Resistant strains isolated from the Viking Spacecraft.</title>
        <authorList>
            <person name="Seuylemezian A."/>
            <person name="Cooper K."/>
            <person name="Vaishampayan P."/>
        </authorList>
    </citation>
    <scope>NUCLEOTIDE SEQUENCE [LARGE SCALE GENOMIC DNA]</scope>
    <source>
        <strain evidence="17 19">M4.6</strain>
    </source>
</reference>
<dbReference type="SUPFAM" id="SSF63418">
    <property type="entry name" value="MurE/MurF N-terminal domain"/>
    <property type="match status" value="1"/>
</dbReference>
<comment type="similarity">
    <text evidence="2 12">Belongs to the MurCDEF family. MurE subfamily.</text>
</comment>
<evidence type="ECO:0000256" key="10">
    <source>
        <dbReference type="ARBA" id="ARBA00023306"/>
    </source>
</evidence>
<dbReference type="Proteomes" id="UP000234951">
    <property type="component" value="Unassembled WGS sequence"/>
</dbReference>
<feature type="domain" description="Mur ligase C-terminal" evidence="15">
    <location>
        <begin position="330"/>
        <end position="458"/>
    </location>
</feature>
<keyword evidence="4 12" id="KW-0436">Ligase</keyword>
<dbReference type="AlphaFoldDB" id="A0A2N5GKX2"/>
<dbReference type="Pfam" id="PF02875">
    <property type="entry name" value="Mur_ligase_C"/>
    <property type="match status" value="1"/>
</dbReference>
<dbReference type="InterPro" id="IPR035911">
    <property type="entry name" value="MurE/MurF_N"/>
</dbReference>
<dbReference type="Gene3D" id="3.40.1190.10">
    <property type="entry name" value="Mur-like, catalytic domain"/>
    <property type="match status" value="1"/>
</dbReference>
<dbReference type="GO" id="GO:0009252">
    <property type="term" value="P:peptidoglycan biosynthetic process"/>
    <property type="evidence" value="ECO:0007669"/>
    <property type="project" value="UniProtKB-UniRule"/>
</dbReference>
<name>A0A2N5GKX2_9BACI</name>
<dbReference type="InterPro" id="IPR018109">
    <property type="entry name" value="Folylpolyglutamate_synth_CS"/>
</dbReference>
<evidence type="ECO:0000313" key="19">
    <source>
        <dbReference type="Proteomes" id="UP000234951"/>
    </source>
</evidence>
<evidence type="ECO:0000256" key="2">
    <source>
        <dbReference type="ARBA" id="ARBA00005898"/>
    </source>
</evidence>
<dbReference type="RefSeq" id="WP_101577836.1">
    <property type="nucleotide sequence ID" value="NZ_PGVA01000028.1"/>
</dbReference>
<evidence type="ECO:0000256" key="11">
    <source>
        <dbReference type="ARBA" id="ARBA00023316"/>
    </source>
</evidence>
<comment type="function">
    <text evidence="12">Catalyzes the addition of an amino acid to the nucleotide precursor UDP-N-acetylmuramoyl-L-alanyl-D-glutamate (UMAG) in the biosynthesis of bacterial cell-wall peptidoglycan.</text>
</comment>
<dbReference type="GO" id="GO:0004326">
    <property type="term" value="F:tetrahydrofolylpolyglutamate synthase activity"/>
    <property type="evidence" value="ECO:0007669"/>
    <property type="project" value="InterPro"/>
</dbReference>
<feature type="domain" description="Mur ligase N-terminal catalytic" evidence="14">
    <location>
        <begin position="28"/>
        <end position="97"/>
    </location>
</feature>
<dbReference type="EC" id="6.3.2.-" evidence="12"/>
<feature type="binding site" evidence="12">
    <location>
        <position position="33"/>
    </location>
    <ligand>
        <name>UDP-N-acetyl-alpha-D-muramoyl-L-alanyl-D-glutamate</name>
        <dbReference type="ChEBI" id="CHEBI:83900"/>
    </ligand>
</feature>
<dbReference type="InterPro" id="IPR005761">
    <property type="entry name" value="UDP-N-AcMur-Glu-dNH2Pim_ligase"/>
</dbReference>
<feature type="binding site" evidence="12">
    <location>
        <position position="177"/>
    </location>
    <ligand>
        <name>UDP-N-acetyl-alpha-D-muramoyl-L-alanyl-D-glutamate</name>
        <dbReference type="ChEBI" id="CHEBI:83900"/>
    </ligand>
</feature>
<dbReference type="NCBIfam" id="TIGR01085">
    <property type="entry name" value="murE"/>
    <property type="match status" value="1"/>
</dbReference>
<evidence type="ECO:0000256" key="6">
    <source>
        <dbReference type="ARBA" id="ARBA00022741"/>
    </source>
</evidence>
<dbReference type="GO" id="GO:0005524">
    <property type="term" value="F:ATP binding"/>
    <property type="evidence" value="ECO:0007669"/>
    <property type="project" value="UniProtKB-UniRule"/>
</dbReference>
<dbReference type="InterPro" id="IPR013221">
    <property type="entry name" value="Mur_ligase_cen"/>
</dbReference>
<organism evidence="17 19">
    <name type="scientific">Bacillus canaveralius</name>
    <dbReference type="NCBI Taxonomy" id="1403243"/>
    <lineage>
        <taxon>Bacteria</taxon>
        <taxon>Bacillati</taxon>
        <taxon>Bacillota</taxon>
        <taxon>Bacilli</taxon>
        <taxon>Bacillales</taxon>
        <taxon>Bacillaceae</taxon>
        <taxon>Bacillus</taxon>
    </lineage>
</organism>
<evidence type="ECO:0000313" key="17">
    <source>
        <dbReference type="EMBL" id="PLR82120.1"/>
    </source>
</evidence>
<evidence type="ECO:0000256" key="1">
    <source>
        <dbReference type="ARBA" id="ARBA00004752"/>
    </source>
</evidence>
<keyword evidence="7 12" id="KW-0067">ATP-binding</keyword>
<keyword evidence="3 12" id="KW-0963">Cytoplasm</keyword>
<feature type="modified residue" description="N6-carboxylysine" evidence="12">
    <location>
        <position position="217"/>
    </location>
</feature>
<dbReference type="EMBL" id="PGVD01000025">
    <property type="protein sequence ID" value="PLR97974.1"/>
    <property type="molecule type" value="Genomic_DNA"/>
</dbReference>
<reference evidence="18 20" key="2">
    <citation type="submission" date="2017-12" db="EMBL/GenBank/DDBJ databases">
        <title>Comparative Functional Genomics of Dry Heat Resistant strains isolated from the Viking Spacecraft.</title>
        <authorList>
            <person name="Seuylemezian A."/>
            <person name="Cooper K."/>
            <person name="Vaishampayan P."/>
        </authorList>
    </citation>
    <scope>NUCLEOTIDE SEQUENCE [LARGE SCALE GENOMIC DNA]</scope>
    <source>
        <strain evidence="18 20">ATCC 29669</strain>
    </source>
</reference>
<dbReference type="PROSITE" id="PS01011">
    <property type="entry name" value="FOLYLPOLYGLU_SYNT_1"/>
    <property type="match status" value="1"/>
</dbReference>
<dbReference type="OrthoDB" id="9800958at2"/>
<comment type="cofactor">
    <cofactor evidence="12">
        <name>Mg(2+)</name>
        <dbReference type="ChEBI" id="CHEBI:18420"/>
    </cofactor>
</comment>
<sequence length="491" mass="55130">MRLSQLLQHLYGRAHLSDMNFCDAEVFGIEMDSRQVRPGDIFIAISGYASDGHSFIDDAVNRGAVAVIGEKELQTAVPYFQVIDSRKALGKLSSFFYGMPAHKHKIIGITGTNGKTTVAYMLRHILETAGRTCSMLGTVSYIINNEKYKPTNTTPDSLQLQRLLSLSNDEFVVLEISSHALSQHRVEGLEIDYGVFTNLGHDHLDYHHSMNDYFLSKCSMFSHLKESGKAVINRLNEWGDKLAGLLKTDDIPVITLGNSHNDYLRIENIRLNGRTRFTLDYQGRKYEVSLQYPGLHNVHNAAIAFLAASDIGIDPETSFAALESFKGVPGRFEVIEHPEGAKFIIDYAHTDDAIEYCLQAARQQGATKITHIYGFRGARDRTKRESMIAASVKLSDRFIMTFDDLNGEEEHKMEQELIHLNMLYGNGKGEVLPDRTLAIQKAWSTAKKGEWVFITGKGPEEYERPFTLPVKSDKDACEYLLDGFKEKAGIC</sequence>
<dbReference type="Gene3D" id="3.90.190.20">
    <property type="entry name" value="Mur ligase, C-terminal domain"/>
    <property type="match status" value="1"/>
</dbReference>
<evidence type="ECO:0000259" key="15">
    <source>
        <dbReference type="Pfam" id="PF02875"/>
    </source>
</evidence>
<comment type="pathway">
    <text evidence="1 12 13">Cell wall biogenesis; peptidoglycan biosynthesis.</text>
</comment>
<dbReference type="EMBL" id="PGVA01000028">
    <property type="protein sequence ID" value="PLR82120.1"/>
    <property type="molecule type" value="Genomic_DNA"/>
</dbReference>
<dbReference type="GO" id="GO:0000287">
    <property type="term" value="F:magnesium ion binding"/>
    <property type="evidence" value="ECO:0007669"/>
    <property type="project" value="UniProtKB-UniRule"/>
</dbReference>
<dbReference type="SUPFAM" id="SSF53244">
    <property type="entry name" value="MurD-like peptide ligases, peptide-binding domain"/>
    <property type="match status" value="1"/>
</dbReference>
<evidence type="ECO:0000256" key="3">
    <source>
        <dbReference type="ARBA" id="ARBA00022490"/>
    </source>
</evidence>
<feature type="binding site" evidence="12">
    <location>
        <position position="185"/>
    </location>
    <ligand>
        <name>UDP-N-acetyl-alpha-D-muramoyl-L-alanyl-D-glutamate</name>
        <dbReference type="ChEBI" id="CHEBI:83900"/>
    </ligand>
</feature>
<evidence type="ECO:0000256" key="5">
    <source>
        <dbReference type="ARBA" id="ARBA00022618"/>
    </source>
</evidence>
<dbReference type="GO" id="GO:0071555">
    <property type="term" value="P:cell wall organization"/>
    <property type="evidence" value="ECO:0007669"/>
    <property type="project" value="UniProtKB-KW"/>
</dbReference>
<dbReference type="Proteomes" id="UP000235114">
    <property type="component" value="Unassembled WGS sequence"/>
</dbReference>
<evidence type="ECO:0000313" key="20">
    <source>
        <dbReference type="Proteomes" id="UP000235114"/>
    </source>
</evidence>
<keyword evidence="8 12" id="KW-0133">Cell shape</keyword>
<dbReference type="UniPathway" id="UPA00219"/>
<keyword evidence="12" id="KW-0460">Magnesium</keyword>
<dbReference type="NCBIfam" id="NF001126">
    <property type="entry name" value="PRK00139.1-4"/>
    <property type="match status" value="1"/>
</dbReference>
<evidence type="ECO:0000256" key="12">
    <source>
        <dbReference type="HAMAP-Rule" id="MF_00208"/>
    </source>
</evidence>
<evidence type="ECO:0000313" key="18">
    <source>
        <dbReference type="EMBL" id="PLR97974.1"/>
    </source>
</evidence>
<dbReference type="InterPro" id="IPR036615">
    <property type="entry name" value="Mur_ligase_C_dom_sf"/>
</dbReference>
<evidence type="ECO:0000259" key="14">
    <source>
        <dbReference type="Pfam" id="PF01225"/>
    </source>
</evidence>
<protein>
    <recommendedName>
        <fullName evidence="12">UDP-N-acetylmuramyl-tripeptide synthetase</fullName>
        <ecNumber evidence="12">6.3.2.-</ecNumber>
    </recommendedName>
    <alternativeName>
        <fullName evidence="12">UDP-MurNAc-tripeptide synthetase</fullName>
    </alternativeName>
</protein>
<evidence type="ECO:0000256" key="13">
    <source>
        <dbReference type="RuleBase" id="RU004135"/>
    </source>
</evidence>
<dbReference type="InterPro" id="IPR000713">
    <property type="entry name" value="Mur_ligase_N"/>
</dbReference>
<evidence type="ECO:0000256" key="8">
    <source>
        <dbReference type="ARBA" id="ARBA00022960"/>
    </source>
</evidence>
<evidence type="ECO:0000256" key="7">
    <source>
        <dbReference type="ARBA" id="ARBA00022840"/>
    </source>
</evidence>
<comment type="subcellular location">
    <subcellularLocation>
        <location evidence="12 13">Cytoplasm</location>
    </subcellularLocation>
</comment>
<dbReference type="Pfam" id="PF01225">
    <property type="entry name" value="Mur_ligase"/>
    <property type="match status" value="1"/>
</dbReference>
<dbReference type="PANTHER" id="PTHR23135:SF4">
    <property type="entry name" value="UDP-N-ACETYLMURAMOYL-L-ALANYL-D-GLUTAMATE--2,6-DIAMINOPIMELATE LIGASE MURE HOMOLOG, CHLOROPLASTIC"/>
    <property type="match status" value="1"/>
</dbReference>
<dbReference type="GO" id="GO:0008360">
    <property type="term" value="P:regulation of cell shape"/>
    <property type="evidence" value="ECO:0007669"/>
    <property type="project" value="UniProtKB-KW"/>
</dbReference>
<evidence type="ECO:0000259" key="16">
    <source>
        <dbReference type="Pfam" id="PF08245"/>
    </source>
</evidence>
<dbReference type="Pfam" id="PF08245">
    <property type="entry name" value="Mur_ligase_M"/>
    <property type="match status" value="1"/>
</dbReference>
<feature type="binding site" evidence="12">
    <location>
        <begin position="153"/>
        <end position="154"/>
    </location>
    <ligand>
        <name>UDP-N-acetyl-alpha-D-muramoyl-L-alanyl-D-glutamate</name>
        <dbReference type="ChEBI" id="CHEBI:83900"/>
    </ligand>
</feature>
<keyword evidence="10 12" id="KW-0131">Cell cycle</keyword>
<proteinExistence type="inferred from homology"/>
<dbReference type="HAMAP" id="MF_00208">
    <property type="entry name" value="MurE"/>
    <property type="match status" value="1"/>
</dbReference>
<feature type="binding site" evidence="12">
    <location>
        <position position="152"/>
    </location>
    <ligand>
        <name>UDP-N-acetyl-alpha-D-muramoyl-L-alanyl-D-glutamate</name>
        <dbReference type="ChEBI" id="CHEBI:83900"/>
    </ligand>
</feature>
<accession>A0A2N5GKX2</accession>
<dbReference type="InterPro" id="IPR036565">
    <property type="entry name" value="Mur-like_cat_sf"/>
</dbReference>
<keyword evidence="5 12" id="KW-0132">Cell division</keyword>
<keyword evidence="11 12" id="KW-0961">Cell wall biogenesis/degradation</keyword>
<comment type="caution">
    <text evidence="12">Lacks conserved residue(s) required for the propagation of feature annotation.</text>
</comment>
<dbReference type="GO" id="GO:0005737">
    <property type="term" value="C:cytoplasm"/>
    <property type="evidence" value="ECO:0007669"/>
    <property type="project" value="UniProtKB-SubCell"/>
</dbReference>